<comment type="caution">
    <text evidence="1">The sequence shown here is derived from an EMBL/GenBank/DDBJ whole genome shotgun (WGS) entry which is preliminary data.</text>
</comment>
<dbReference type="EMBL" id="JACBXX010000188">
    <property type="protein sequence ID" value="NYS97284.1"/>
    <property type="molecule type" value="Genomic_DNA"/>
</dbReference>
<gene>
    <name evidence="1" type="ORF">HZY94_08890</name>
</gene>
<evidence type="ECO:0000313" key="1">
    <source>
        <dbReference type="EMBL" id="NYS97284.1"/>
    </source>
</evidence>
<protein>
    <submittedName>
        <fullName evidence="1">Uncharacterized protein</fullName>
    </submittedName>
</protein>
<dbReference type="Proteomes" id="UP000589521">
    <property type="component" value="Unassembled WGS sequence"/>
</dbReference>
<organism evidence="1 2">
    <name type="scientific">Streptococcus danieliae</name>
    <dbReference type="NCBI Taxonomy" id="747656"/>
    <lineage>
        <taxon>Bacteria</taxon>
        <taxon>Bacillati</taxon>
        <taxon>Bacillota</taxon>
        <taxon>Bacilli</taxon>
        <taxon>Lactobacillales</taxon>
        <taxon>Streptococcaceae</taxon>
        <taxon>Streptococcus</taxon>
    </lineage>
</organism>
<evidence type="ECO:0000313" key="2">
    <source>
        <dbReference type="Proteomes" id="UP000589521"/>
    </source>
</evidence>
<accession>A0A7Z0M7F8</accession>
<name>A0A7Z0M7F8_9STRE</name>
<reference evidence="1 2" key="1">
    <citation type="submission" date="2020-07" db="EMBL/GenBank/DDBJ databases">
        <title>MOT database genomes.</title>
        <authorList>
            <person name="Joseph S."/>
            <person name="Aduse-Opoku J."/>
            <person name="Hashim A."/>
            <person name="Wade W."/>
            <person name="Curtis M."/>
        </authorList>
    </citation>
    <scope>NUCLEOTIDE SEQUENCE [LARGE SCALE GENOMIC DNA]</scope>
    <source>
        <strain evidence="1 2">STR</strain>
    </source>
</reference>
<dbReference type="AlphaFoldDB" id="A0A7Z0M7F8"/>
<dbReference type="RefSeq" id="WP_179925854.1">
    <property type="nucleotide sequence ID" value="NZ_CATKDJ010000061.1"/>
</dbReference>
<proteinExistence type="predicted"/>
<sequence length="61" mass="7349">MEVMALPSKEELQFYHEVHPWVETSYPDEQTPRFRFKKSTPQPILELFESIKEKLGYDYAN</sequence>